<dbReference type="GO" id="GO:0046513">
    <property type="term" value="P:ceramide biosynthetic process"/>
    <property type="evidence" value="ECO:0007669"/>
    <property type="project" value="TreeGrafter"/>
</dbReference>
<dbReference type="GO" id="GO:0042284">
    <property type="term" value="F:sphingolipid delta-4 desaturase activity"/>
    <property type="evidence" value="ECO:0007669"/>
    <property type="project" value="TreeGrafter"/>
</dbReference>
<dbReference type="InterPro" id="IPR005804">
    <property type="entry name" value="FA_desaturase_dom"/>
</dbReference>
<dbReference type="Pfam" id="PF00487">
    <property type="entry name" value="FA_desaturase"/>
    <property type="match status" value="1"/>
</dbReference>
<feature type="transmembrane region" description="Helical" evidence="1">
    <location>
        <begin position="174"/>
        <end position="193"/>
    </location>
</feature>
<dbReference type="AlphaFoldDB" id="A0A5B0WW02"/>
<feature type="transmembrane region" description="Helical" evidence="1">
    <location>
        <begin position="199"/>
        <end position="216"/>
    </location>
</feature>
<sequence length="323" mass="36654">MTTASATTTRPLSAYLSNDEIRSLQAFSPARVWIDTLFTWALVLACLAACATWNNPVLWVLSFVVIASRQLALTHLVHDASHYRLFASRQFNDLFSDILLAGPVGISTASYRAQHLPHHRYLGDRTRDSDQRSWYAIKGGLFWKRTLLTLAGWEALVTFGSYARADGGGENSGLLWRLCCAALGNGLLLLYCWWLGQPALYLVMWFLPLLTLTMLLQNYRVIAEHQPESYAARGIDRAPESFTPALTRTLQPGPMGRFLLGPMNFYYHHEHHLMPSVPYHQLPRMHRLLQDRGYFRDHSEVLGSGYAQTLYKLVRPQRSTTNG</sequence>
<keyword evidence="1" id="KW-0812">Transmembrane</keyword>
<evidence type="ECO:0000313" key="3">
    <source>
        <dbReference type="EMBL" id="KAA1190059.1"/>
    </source>
</evidence>
<comment type="caution">
    <text evidence="3">The sequence shown here is derived from an EMBL/GenBank/DDBJ whole genome shotgun (WGS) entry which is preliminary data.</text>
</comment>
<proteinExistence type="predicted"/>
<dbReference type="CDD" id="cd03510">
    <property type="entry name" value="Rhizobitoxine-FADS-like"/>
    <property type="match status" value="1"/>
</dbReference>
<evidence type="ECO:0000259" key="2">
    <source>
        <dbReference type="Pfam" id="PF00487"/>
    </source>
</evidence>
<evidence type="ECO:0000313" key="4">
    <source>
        <dbReference type="Proteomes" id="UP000323708"/>
    </source>
</evidence>
<dbReference type="PANTHER" id="PTHR12879:SF8">
    <property type="entry name" value="SPHINGOLIPID DELTA(4)-DESATURASE DES1"/>
    <property type="match status" value="1"/>
</dbReference>
<dbReference type="PANTHER" id="PTHR12879">
    <property type="entry name" value="SPHINGOLIPID DELTA 4 DESATURASE/C-4 HYDROXYLASE PROTEIN DES2"/>
    <property type="match status" value="1"/>
</dbReference>
<name>A0A5B0WW02_9GAMM</name>
<dbReference type="RefSeq" id="WP_149611958.1">
    <property type="nucleotide sequence ID" value="NZ_VTUX01000006.1"/>
</dbReference>
<reference evidence="3 4" key="1">
    <citation type="submission" date="2019-09" db="EMBL/GenBank/DDBJ databases">
        <authorList>
            <person name="Chen X.-Y."/>
        </authorList>
    </citation>
    <scope>NUCLEOTIDE SEQUENCE [LARGE SCALE GENOMIC DNA]</scope>
    <source>
        <strain evidence="3 4">NY5</strain>
    </source>
</reference>
<gene>
    <name evidence="3" type="ORF">F0M18_13410</name>
</gene>
<protein>
    <submittedName>
        <fullName evidence="3">Fatty acid desaturase family protein</fullName>
    </submittedName>
</protein>
<keyword evidence="1" id="KW-1133">Transmembrane helix</keyword>
<evidence type="ECO:0000256" key="1">
    <source>
        <dbReference type="SAM" id="Phobius"/>
    </source>
</evidence>
<keyword evidence="4" id="KW-1185">Reference proteome</keyword>
<keyword evidence="1" id="KW-0472">Membrane</keyword>
<accession>A0A5B0WW02</accession>
<dbReference type="GO" id="GO:0016020">
    <property type="term" value="C:membrane"/>
    <property type="evidence" value="ECO:0007669"/>
    <property type="project" value="GOC"/>
</dbReference>
<dbReference type="Proteomes" id="UP000323708">
    <property type="component" value="Unassembled WGS sequence"/>
</dbReference>
<dbReference type="EMBL" id="VTUX01000006">
    <property type="protein sequence ID" value="KAA1190059.1"/>
    <property type="molecule type" value="Genomic_DNA"/>
</dbReference>
<organism evidence="3 4">
    <name type="scientific">Pseudohalioglobus sediminis</name>
    <dbReference type="NCBI Taxonomy" id="2606449"/>
    <lineage>
        <taxon>Bacteria</taxon>
        <taxon>Pseudomonadati</taxon>
        <taxon>Pseudomonadota</taxon>
        <taxon>Gammaproteobacteria</taxon>
        <taxon>Cellvibrionales</taxon>
        <taxon>Halieaceae</taxon>
        <taxon>Pseudohalioglobus</taxon>
    </lineage>
</organism>
<feature type="domain" description="Fatty acid desaturase" evidence="2">
    <location>
        <begin position="57"/>
        <end position="292"/>
    </location>
</feature>